<dbReference type="AlphaFoldDB" id="A0A0S4LK38"/>
<dbReference type="EMBL" id="CZPZ01000023">
    <property type="protein sequence ID" value="CUS37114.1"/>
    <property type="molecule type" value="Genomic_DNA"/>
</dbReference>
<evidence type="ECO:0000313" key="2">
    <source>
        <dbReference type="Proteomes" id="UP000198736"/>
    </source>
</evidence>
<protein>
    <submittedName>
        <fullName evidence="1">Uncharacterized protein</fullName>
    </submittedName>
</protein>
<name>A0A0S4LK38_9BACT</name>
<organism evidence="1 2">
    <name type="scientific">Candidatus Nitrospira nitrificans</name>
    <dbReference type="NCBI Taxonomy" id="1742973"/>
    <lineage>
        <taxon>Bacteria</taxon>
        <taxon>Pseudomonadati</taxon>
        <taxon>Nitrospirota</taxon>
        <taxon>Nitrospiria</taxon>
        <taxon>Nitrospirales</taxon>
        <taxon>Nitrospiraceae</taxon>
        <taxon>Nitrospira</taxon>
    </lineage>
</organism>
<reference evidence="2" key="1">
    <citation type="submission" date="2015-10" db="EMBL/GenBank/DDBJ databases">
        <authorList>
            <person name="Luecker S."/>
            <person name="Luecker S."/>
        </authorList>
    </citation>
    <scope>NUCLEOTIDE SEQUENCE [LARGE SCALE GENOMIC DNA]</scope>
</reference>
<gene>
    <name evidence="1" type="ORF">COMA2_30083</name>
</gene>
<sequence length="55" mass="5935">MRSRSGATIQTSPMAASAFAKAAIPGDWIPSSLVTRMRMVDFQQKELPEAALAIQ</sequence>
<evidence type="ECO:0000313" key="1">
    <source>
        <dbReference type="EMBL" id="CUS37114.1"/>
    </source>
</evidence>
<dbReference type="Proteomes" id="UP000198736">
    <property type="component" value="Unassembled WGS sequence"/>
</dbReference>
<dbReference type="STRING" id="1742973.COMA2_30083"/>
<accession>A0A0S4LK38</accession>
<proteinExistence type="predicted"/>
<keyword evidence="2" id="KW-1185">Reference proteome</keyword>